<dbReference type="InterPro" id="IPR017359">
    <property type="entry name" value="Phi-like"/>
</dbReference>
<dbReference type="InterPro" id="IPR010541">
    <property type="entry name" value="Prp3_C"/>
</dbReference>
<evidence type="ECO:0000259" key="1">
    <source>
        <dbReference type="PROSITE" id="PS50908"/>
    </source>
</evidence>
<dbReference type="InterPro" id="IPR016135">
    <property type="entry name" value="UBQ-conjugating_enzyme/RWD"/>
</dbReference>
<dbReference type="InterPro" id="IPR059181">
    <property type="entry name" value="RWDD2A-B_C"/>
</dbReference>
<dbReference type="SUPFAM" id="SSF54495">
    <property type="entry name" value="UBC-like"/>
    <property type="match status" value="1"/>
</dbReference>
<reference evidence="2 3" key="1">
    <citation type="submission" date="2020-08" db="EMBL/GenBank/DDBJ databases">
        <authorList>
            <person name="Hejnol A."/>
        </authorList>
    </citation>
    <scope>NUCLEOTIDE SEQUENCE [LARGE SCALE GENOMIC DNA]</scope>
</reference>
<organism evidence="2 3">
    <name type="scientific">Dimorphilus gyrociliatus</name>
    <dbReference type="NCBI Taxonomy" id="2664684"/>
    <lineage>
        <taxon>Eukaryota</taxon>
        <taxon>Metazoa</taxon>
        <taxon>Spiralia</taxon>
        <taxon>Lophotrochozoa</taxon>
        <taxon>Annelida</taxon>
        <taxon>Polychaeta</taxon>
        <taxon>Polychaeta incertae sedis</taxon>
        <taxon>Dinophilidae</taxon>
        <taxon>Dimorphilus</taxon>
    </lineage>
</organism>
<feature type="domain" description="RWD" evidence="1">
    <location>
        <begin position="16"/>
        <end position="138"/>
    </location>
</feature>
<dbReference type="PANTHER" id="PTHR15955">
    <property type="entry name" value="RWD DOMAIN CONTAINING PROTEIN 2"/>
    <property type="match status" value="1"/>
</dbReference>
<dbReference type="Gene3D" id="3.10.110.10">
    <property type="entry name" value="Ubiquitin Conjugating Enzyme"/>
    <property type="match status" value="1"/>
</dbReference>
<dbReference type="OrthoDB" id="432412at2759"/>
<accession>A0A7I8V9D1</accession>
<dbReference type="Pfam" id="PF06544">
    <property type="entry name" value="Prp3_C"/>
    <property type="match status" value="1"/>
</dbReference>
<dbReference type="PIRSF" id="PIRSF038021">
    <property type="entry name" value="UCP038021_RWDD2"/>
    <property type="match status" value="1"/>
</dbReference>
<dbReference type="AlphaFoldDB" id="A0A7I8V9D1"/>
<dbReference type="SMART" id="SM00591">
    <property type="entry name" value="RWD"/>
    <property type="match status" value="1"/>
</dbReference>
<protein>
    <submittedName>
        <fullName evidence="2">DgyrCDS2069</fullName>
    </submittedName>
</protein>
<gene>
    <name evidence="2" type="ORF">DGYR_LOCUS1927</name>
</gene>
<dbReference type="PROSITE" id="PS50908">
    <property type="entry name" value="RWD"/>
    <property type="match status" value="1"/>
</dbReference>
<keyword evidence="3" id="KW-1185">Reference proteome</keyword>
<dbReference type="CDD" id="cd24163">
    <property type="entry name" value="RWDD2_C"/>
    <property type="match status" value="1"/>
</dbReference>
<sequence length="281" mass="33178">MEDLDEIKKNLKLQLEEVEAVSSMFLDEEFEWDNPSCKQNIELFLKNHIDYDILRERLGFTLKLSSEDSADKRVELSINLPHHYPKTCPSCSVRLPNISRSIHEKFNKNLQSYINQLEEGELKLMDIIDWCRQKCSSIEEENPTPQSPKSKVTECEFSTLWMYSHHIYSKFKRRDILAFSDELNLTGFSMPGKPGIICIEGSRDSVDEFWKRLRRMQWQRLMQKERTDVKCSSYEEMNKMRKFGDFQEMGRSHLLPLLKSKGLENIFSLYFGVDGTFKTDE</sequence>
<evidence type="ECO:0000313" key="2">
    <source>
        <dbReference type="EMBL" id="CAD5112858.1"/>
    </source>
</evidence>
<dbReference type="EMBL" id="CAJFCJ010000003">
    <property type="protein sequence ID" value="CAD5112858.1"/>
    <property type="molecule type" value="Genomic_DNA"/>
</dbReference>
<dbReference type="Pfam" id="PF05773">
    <property type="entry name" value="RWD"/>
    <property type="match status" value="1"/>
</dbReference>
<comment type="caution">
    <text evidence="2">The sequence shown here is derived from an EMBL/GenBank/DDBJ whole genome shotgun (WGS) entry which is preliminary data.</text>
</comment>
<dbReference type="PANTHER" id="PTHR15955:SF8">
    <property type="entry name" value="RWD DOMAIN-CONTAINING PROTEIN 2B-RELATED"/>
    <property type="match status" value="1"/>
</dbReference>
<evidence type="ECO:0000313" key="3">
    <source>
        <dbReference type="Proteomes" id="UP000549394"/>
    </source>
</evidence>
<dbReference type="Proteomes" id="UP000549394">
    <property type="component" value="Unassembled WGS sequence"/>
</dbReference>
<proteinExistence type="predicted"/>
<name>A0A7I8V9D1_9ANNE</name>
<dbReference type="InterPro" id="IPR006575">
    <property type="entry name" value="RWD_dom"/>
</dbReference>